<keyword evidence="1" id="KW-0812">Transmembrane</keyword>
<comment type="caution">
    <text evidence="2">The sequence shown here is derived from an EMBL/GenBank/DDBJ whole genome shotgun (WGS) entry which is preliminary data.</text>
</comment>
<protein>
    <recommendedName>
        <fullName evidence="4">Phage holin</fullName>
    </recommendedName>
</protein>
<keyword evidence="1" id="KW-0472">Membrane</keyword>
<name>A0A429ZWS1_9ENTE</name>
<proteinExistence type="predicted"/>
<evidence type="ECO:0000313" key="3">
    <source>
        <dbReference type="Proteomes" id="UP000287857"/>
    </source>
</evidence>
<feature type="transmembrane region" description="Helical" evidence="1">
    <location>
        <begin position="12"/>
        <end position="33"/>
    </location>
</feature>
<dbReference type="OrthoDB" id="1699125at2"/>
<keyword evidence="1" id="KW-1133">Transmembrane helix</keyword>
<accession>A0A429ZWS1</accession>
<dbReference type="EMBL" id="NGJS01000011">
    <property type="protein sequence ID" value="RST98254.1"/>
    <property type="molecule type" value="Genomic_DNA"/>
</dbReference>
<evidence type="ECO:0000313" key="2">
    <source>
        <dbReference type="EMBL" id="RST98254.1"/>
    </source>
</evidence>
<organism evidence="2 3">
    <name type="scientific">Vagococcus vulneris</name>
    <dbReference type="NCBI Taxonomy" id="1977869"/>
    <lineage>
        <taxon>Bacteria</taxon>
        <taxon>Bacillati</taxon>
        <taxon>Bacillota</taxon>
        <taxon>Bacilli</taxon>
        <taxon>Lactobacillales</taxon>
        <taxon>Enterococcaceae</taxon>
        <taxon>Vagococcus</taxon>
    </lineage>
</organism>
<dbReference type="InterPro" id="IPR010026">
    <property type="entry name" value="Phage_holin_LL-H"/>
</dbReference>
<gene>
    <name evidence="2" type="ORF">CBF37_08035</name>
</gene>
<dbReference type="AlphaFoldDB" id="A0A429ZWS1"/>
<reference evidence="2 3" key="1">
    <citation type="submission" date="2017-05" db="EMBL/GenBank/DDBJ databases">
        <title>Vagococcus spp. assemblies.</title>
        <authorList>
            <person name="Gulvik C.A."/>
        </authorList>
    </citation>
    <scope>NUCLEOTIDE SEQUENCE [LARGE SCALE GENOMIC DNA]</scope>
    <source>
        <strain evidence="2 3">SS1995</strain>
    </source>
</reference>
<dbReference type="Proteomes" id="UP000287857">
    <property type="component" value="Unassembled WGS sequence"/>
</dbReference>
<evidence type="ECO:0000256" key="1">
    <source>
        <dbReference type="SAM" id="Phobius"/>
    </source>
</evidence>
<sequence>MYMNGLQDAVINLLAILITGAVTVLSAKTTAYFKQKGMLDLLKTKQDTVKIAVNAAEQIYKVEDGQVRYDKAKIRAVQMLNEQQIPITDVELDSLIEAAVIGMKQGYEQNK</sequence>
<dbReference type="Pfam" id="PF09682">
    <property type="entry name" value="Phage_holin_6_1"/>
    <property type="match status" value="1"/>
</dbReference>
<evidence type="ECO:0008006" key="4">
    <source>
        <dbReference type="Google" id="ProtNLM"/>
    </source>
</evidence>
<keyword evidence="3" id="KW-1185">Reference proteome</keyword>